<keyword evidence="4" id="KW-0274">FAD</keyword>
<feature type="signal peptide" evidence="6">
    <location>
        <begin position="1"/>
        <end position="24"/>
    </location>
</feature>
<evidence type="ECO:0000256" key="5">
    <source>
        <dbReference type="ARBA" id="ARBA00023002"/>
    </source>
</evidence>
<dbReference type="AlphaFoldDB" id="A0AAD4F296"/>
<dbReference type="Pfam" id="PF01565">
    <property type="entry name" value="FAD_binding_4"/>
    <property type="match status" value="1"/>
</dbReference>
<dbReference type="InterPro" id="IPR016169">
    <property type="entry name" value="FAD-bd_PCMH_sub2"/>
</dbReference>
<evidence type="ECO:0000256" key="6">
    <source>
        <dbReference type="SAM" id="SignalP"/>
    </source>
</evidence>
<keyword evidence="9" id="KW-1185">Reference proteome</keyword>
<dbReference type="PROSITE" id="PS51387">
    <property type="entry name" value="FAD_PCMH"/>
    <property type="match status" value="1"/>
</dbReference>
<proteinExistence type="inferred from homology"/>
<keyword evidence="5" id="KW-0560">Oxidoreductase</keyword>
<evidence type="ECO:0000256" key="4">
    <source>
        <dbReference type="ARBA" id="ARBA00022827"/>
    </source>
</evidence>
<dbReference type="Pfam" id="PF08031">
    <property type="entry name" value="BBE"/>
    <property type="match status" value="1"/>
</dbReference>
<dbReference type="InterPro" id="IPR006094">
    <property type="entry name" value="Oxid_FAD_bind_N"/>
</dbReference>
<dbReference type="InterPro" id="IPR012951">
    <property type="entry name" value="BBE"/>
</dbReference>
<protein>
    <recommendedName>
        <fullName evidence="7">FAD-binding PCMH-type domain-containing protein</fullName>
    </recommendedName>
</protein>
<evidence type="ECO:0000256" key="3">
    <source>
        <dbReference type="ARBA" id="ARBA00022630"/>
    </source>
</evidence>
<comment type="cofactor">
    <cofactor evidence="1">
        <name>FAD</name>
        <dbReference type="ChEBI" id="CHEBI:57692"/>
    </cofactor>
</comment>
<accession>A0AAD4F296</accession>
<dbReference type="EMBL" id="JAHCVI010000001">
    <property type="protein sequence ID" value="KAG7291741.1"/>
    <property type="molecule type" value="Genomic_DNA"/>
</dbReference>
<evidence type="ECO:0000313" key="8">
    <source>
        <dbReference type="EMBL" id="KAG7291741.1"/>
    </source>
</evidence>
<comment type="similarity">
    <text evidence="2">Belongs to the oxygen-dependent FAD-linked oxidoreductase family.</text>
</comment>
<name>A0AAD4F296_9PEZI</name>
<dbReference type="InterPro" id="IPR050416">
    <property type="entry name" value="FAD-linked_Oxidoreductase"/>
</dbReference>
<gene>
    <name evidence="8" type="ORF">NEMBOFW57_001761</name>
</gene>
<dbReference type="InterPro" id="IPR016166">
    <property type="entry name" value="FAD-bd_PCMH"/>
</dbReference>
<evidence type="ECO:0000256" key="2">
    <source>
        <dbReference type="ARBA" id="ARBA00005466"/>
    </source>
</evidence>
<dbReference type="PANTHER" id="PTHR42973">
    <property type="entry name" value="BINDING OXIDOREDUCTASE, PUTATIVE (AFU_ORTHOLOGUE AFUA_1G17690)-RELATED"/>
    <property type="match status" value="1"/>
</dbReference>
<evidence type="ECO:0000313" key="9">
    <source>
        <dbReference type="Proteomes" id="UP001197093"/>
    </source>
</evidence>
<dbReference type="GO" id="GO:0071949">
    <property type="term" value="F:FAD binding"/>
    <property type="evidence" value="ECO:0007669"/>
    <property type="project" value="InterPro"/>
</dbReference>
<organism evidence="8 9">
    <name type="scientific">Staphylotrichum longicolle</name>
    <dbReference type="NCBI Taxonomy" id="669026"/>
    <lineage>
        <taxon>Eukaryota</taxon>
        <taxon>Fungi</taxon>
        <taxon>Dikarya</taxon>
        <taxon>Ascomycota</taxon>
        <taxon>Pezizomycotina</taxon>
        <taxon>Sordariomycetes</taxon>
        <taxon>Sordariomycetidae</taxon>
        <taxon>Sordariales</taxon>
        <taxon>Chaetomiaceae</taxon>
        <taxon>Staphylotrichum</taxon>
    </lineage>
</organism>
<feature type="chain" id="PRO_5041901117" description="FAD-binding PCMH-type domain-containing protein" evidence="6">
    <location>
        <begin position="25"/>
        <end position="585"/>
    </location>
</feature>
<dbReference type="GO" id="GO:0016491">
    <property type="term" value="F:oxidoreductase activity"/>
    <property type="evidence" value="ECO:0007669"/>
    <property type="project" value="UniProtKB-KW"/>
</dbReference>
<sequence>MSPLRTHLFSALHLASAALSAASALSPSCKAVPGTRAWPSSQDWARFNESLAGRLLQPPPPGAVCHPGQASYNPAECPAVQAAWSTYEFHQANPVSMDWNQWTNDSCLPQQSAPCSGQGYPVFVVNATEARHVQLGVQFARKNNIRLVVKSSGHDYIGRSNAPNSLSIWTHHLRDVKTHDSFHPSRCKATIEGTAVTVGAGMQMWDLYNKLDTLGQTLVGGGGKTVSVGGYATGAGHSLLSARYGLAADNVLEMEVVTPKGELVIANECQNKDLFWAMRGGGGSTFAVMTSVTFKTYPSPKIEQLTLVIATNDVSNPRPIFDMVAYVLSQFPSLGDQGLSGYSYFFPSIRNPFDGGATTVGGMFMAAVLQDSSPEAMHKLWDPVLAHINVTWPGLFQVIYQPKSFPSFLGWYEENYDTSAAGQNSYLGSRLLDKTALTANLTKSSAALERFANGTLSTAYLVSGKGVHNAQPRGCGNAVLPAWRKAYVHATFGIDVPPLDPAAAATARRQVKGRVAALRELAPDMGAYMNEADFEEPNWQKEFWGSNYRRLLQIKRAVDPDDVLWCTPCVGNERWEQVGDRLCRV</sequence>
<keyword evidence="3" id="KW-0285">Flavoprotein</keyword>
<keyword evidence="6" id="KW-0732">Signal</keyword>
<evidence type="ECO:0000259" key="7">
    <source>
        <dbReference type="PROSITE" id="PS51387"/>
    </source>
</evidence>
<comment type="caution">
    <text evidence="8">The sequence shown here is derived from an EMBL/GenBank/DDBJ whole genome shotgun (WGS) entry which is preliminary data.</text>
</comment>
<evidence type="ECO:0000256" key="1">
    <source>
        <dbReference type="ARBA" id="ARBA00001974"/>
    </source>
</evidence>
<dbReference type="Gene3D" id="3.30.465.10">
    <property type="match status" value="2"/>
</dbReference>
<feature type="domain" description="FAD-binding PCMH-type" evidence="7">
    <location>
        <begin position="117"/>
        <end position="299"/>
    </location>
</feature>
<dbReference type="PANTHER" id="PTHR42973:SF39">
    <property type="entry name" value="FAD-BINDING PCMH-TYPE DOMAIN-CONTAINING PROTEIN"/>
    <property type="match status" value="1"/>
</dbReference>
<reference evidence="8" key="1">
    <citation type="submission" date="2023-02" db="EMBL/GenBank/DDBJ databases">
        <authorList>
            <person name="Palmer J.M."/>
        </authorList>
    </citation>
    <scope>NUCLEOTIDE SEQUENCE</scope>
    <source>
        <strain evidence="8">FW57</strain>
    </source>
</reference>
<dbReference type="InterPro" id="IPR036318">
    <property type="entry name" value="FAD-bd_PCMH-like_sf"/>
</dbReference>
<dbReference type="SUPFAM" id="SSF56176">
    <property type="entry name" value="FAD-binding/transporter-associated domain-like"/>
    <property type="match status" value="1"/>
</dbReference>
<dbReference type="Proteomes" id="UP001197093">
    <property type="component" value="Unassembled WGS sequence"/>
</dbReference>